<dbReference type="AlphaFoldDB" id="A0A2T9YBZ2"/>
<protein>
    <submittedName>
        <fullName evidence="2">Uncharacterized protein</fullName>
    </submittedName>
</protein>
<comment type="caution">
    <text evidence="2">The sequence shown here is derived from an EMBL/GenBank/DDBJ whole genome shotgun (WGS) entry which is preliminary data.</text>
</comment>
<gene>
    <name evidence="2" type="ORF">BB561_005139</name>
</gene>
<evidence type="ECO:0000313" key="2">
    <source>
        <dbReference type="EMBL" id="PVU89856.1"/>
    </source>
</evidence>
<reference evidence="2 3" key="1">
    <citation type="journal article" date="2018" name="MBio">
        <title>Comparative Genomics Reveals the Core Gene Toolbox for the Fungus-Insect Symbiosis.</title>
        <authorList>
            <person name="Wang Y."/>
            <person name="Stata M."/>
            <person name="Wang W."/>
            <person name="Stajich J.E."/>
            <person name="White M.M."/>
            <person name="Moncalvo J.M."/>
        </authorList>
    </citation>
    <scope>NUCLEOTIDE SEQUENCE [LARGE SCALE GENOMIC DNA]</scope>
    <source>
        <strain evidence="2 3">SWE-8-4</strain>
    </source>
</reference>
<sequence>MRKKNENYSENMNPVSVIGMKLFDKPTYNTVFTDTKMQPSKKKTIKNSKIDSGSL</sequence>
<proteinExistence type="predicted"/>
<keyword evidence="3" id="KW-1185">Reference proteome</keyword>
<accession>A0A2T9YBZ2</accession>
<evidence type="ECO:0000256" key="1">
    <source>
        <dbReference type="SAM" id="MobiDB-lite"/>
    </source>
</evidence>
<evidence type="ECO:0000313" key="3">
    <source>
        <dbReference type="Proteomes" id="UP000245383"/>
    </source>
</evidence>
<organism evidence="2 3">
    <name type="scientific">Smittium simulii</name>
    <dbReference type="NCBI Taxonomy" id="133385"/>
    <lineage>
        <taxon>Eukaryota</taxon>
        <taxon>Fungi</taxon>
        <taxon>Fungi incertae sedis</taxon>
        <taxon>Zoopagomycota</taxon>
        <taxon>Kickxellomycotina</taxon>
        <taxon>Harpellomycetes</taxon>
        <taxon>Harpellales</taxon>
        <taxon>Legeriomycetaceae</taxon>
        <taxon>Smittium</taxon>
    </lineage>
</organism>
<name>A0A2T9YBZ2_9FUNG</name>
<feature type="region of interest" description="Disordered" evidence="1">
    <location>
        <begin position="34"/>
        <end position="55"/>
    </location>
</feature>
<dbReference type="Proteomes" id="UP000245383">
    <property type="component" value="Unassembled WGS sequence"/>
</dbReference>
<dbReference type="EMBL" id="MBFR01000294">
    <property type="protein sequence ID" value="PVU89856.1"/>
    <property type="molecule type" value="Genomic_DNA"/>
</dbReference>